<evidence type="ECO:0000313" key="2">
    <source>
        <dbReference type="EMBL" id="MCQ8279086.1"/>
    </source>
</evidence>
<comment type="caution">
    <text evidence="2">The sequence shown here is derived from an EMBL/GenBank/DDBJ whole genome shotgun (WGS) entry which is preliminary data.</text>
</comment>
<protein>
    <submittedName>
        <fullName evidence="2">Uncharacterized protein</fullName>
    </submittedName>
</protein>
<accession>A0ABT1W872</accession>
<sequence>MTHRLRLAMLLLLAATGSVEAAAAESCGDSHEVGTESLRGNMIGKARLNGDVVTGVLLKGLCTSGIATRSGVTWIDWTQVDNIYPSGVGNNLTLQIPRGDKVDIVTFKGDPDVGRRIFMT</sequence>
<keyword evidence="1" id="KW-0732">Signal</keyword>
<evidence type="ECO:0000256" key="1">
    <source>
        <dbReference type="SAM" id="SignalP"/>
    </source>
</evidence>
<organism evidence="2 3">
    <name type="scientific">Endosaccharibacter trunci</name>
    <dbReference type="NCBI Taxonomy" id="2812733"/>
    <lineage>
        <taxon>Bacteria</taxon>
        <taxon>Pseudomonadati</taxon>
        <taxon>Pseudomonadota</taxon>
        <taxon>Alphaproteobacteria</taxon>
        <taxon>Acetobacterales</taxon>
        <taxon>Acetobacteraceae</taxon>
        <taxon>Endosaccharibacter</taxon>
    </lineage>
</organism>
<keyword evidence="3" id="KW-1185">Reference proteome</keyword>
<gene>
    <name evidence="2" type="ORF">NFI95_11580</name>
</gene>
<name>A0ABT1W872_9PROT</name>
<feature type="non-terminal residue" evidence="2">
    <location>
        <position position="120"/>
    </location>
</feature>
<dbReference type="Proteomes" id="UP001524587">
    <property type="component" value="Unassembled WGS sequence"/>
</dbReference>
<dbReference type="EMBL" id="JAMSKV010000010">
    <property type="protein sequence ID" value="MCQ8279086.1"/>
    <property type="molecule type" value="Genomic_DNA"/>
</dbReference>
<proteinExistence type="predicted"/>
<evidence type="ECO:0000313" key="3">
    <source>
        <dbReference type="Proteomes" id="UP001524587"/>
    </source>
</evidence>
<feature type="chain" id="PRO_5046546552" evidence="1">
    <location>
        <begin position="22"/>
        <end position="120"/>
    </location>
</feature>
<dbReference type="RefSeq" id="WP_422864573.1">
    <property type="nucleotide sequence ID" value="NZ_JAMSKV010000010.1"/>
</dbReference>
<reference evidence="2 3" key="1">
    <citation type="submission" date="2022-06" db="EMBL/GenBank/DDBJ databases">
        <title>Endosaccharibacter gen. nov., sp. nov., endophytic bacteria isolated from sugarcane.</title>
        <authorList>
            <person name="Pitiwittayakul N."/>
            <person name="Yukphan P."/>
            <person name="Charoenyingcharoen P."/>
            <person name="Tanasupawat S."/>
        </authorList>
    </citation>
    <scope>NUCLEOTIDE SEQUENCE [LARGE SCALE GENOMIC DNA]</scope>
    <source>
        <strain evidence="2 3">KSS8</strain>
    </source>
</reference>
<feature type="signal peptide" evidence="1">
    <location>
        <begin position="1"/>
        <end position="21"/>
    </location>
</feature>